<dbReference type="Pfam" id="PF02734">
    <property type="entry name" value="Dak2"/>
    <property type="match status" value="1"/>
</dbReference>
<keyword evidence="1 7" id="KW-0808">Transferase</keyword>
<dbReference type="PROSITE" id="PS51480">
    <property type="entry name" value="DHAL"/>
    <property type="match status" value="1"/>
</dbReference>
<dbReference type="InterPro" id="IPR004006">
    <property type="entry name" value="DhaK_dom"/>
</dbReference>
<evidence type="ECO:0000313" key="8">
    <source>
        <dbReference type="Proteomes" id="UP000238823"/>
    </source>
</evidence>
<dbReference type="GO" id="GO:0019563">
    <property type="term" value="P:glycerol catabolic process"/>
    <property type="evidence" value="ECO:0007669"/>
    <property type="project" value="TreeGrafter"/>
</dbReference>
<organism evidence="7 8">
    <name type="scientific">Enhygromyxa salina</name>
    <dbReference type="NCBI Taxonomy" id="215803"/>
    <lineage>
        <taxon>Bacteria</taxon>
        <taxon>Pseudomonadati</taxon>
        <taxon>Myxococcota</taxon>
        <taxon>Polyangia</taxon>
        <taxon>Nannocystales</taxon>
        <taxon>Nannocystaceae</taxon>
        <taxon>Enhygromyxa</taxon>
    </lineage>
</organism>
<accession>A0A2S9XP13</accession>
<dbReference type="Gene3D" id="3.40.50.10440">
    <property type="entry name" value="Dihydroxyacetone kinase, domain 1"/>
    <property type="match status" value="1"/>
</dbReference>
<keyword evidence="4" id="KW-0067">ATP-binding</keyword>
<dbReference type="FunFam" id="3.40.50.10440:FF:000001">
    <property type="entry name" value="Dihydroxyacetone kinase, DhaK subunit"/>
    <property type="match status" value="1"/>
</dbReference>
<evidence type="ECO:0000259" key="5">
    <source>
        <dbReference type="PROSITE" id="PS51480"/>
    </source>
</evidence>
<dbReference type="GO" id="GO:0005524">
    <property type="term" value="F:ATP binding"/>
    <property type="evidence" value="ECO:0007669"/>
    <property type="project" value="UniProtKB-KW"/>
</dbReference>
<dbReference type="InterPro" id="IPR036117">
    <property type="entry name" value="DhaL_dom_sf"/>
</dbReference>
<sequence>MDRERRVPIMTSTNKRFINDKHSLVTEALDGMVALGGGNALARLDGYPHIKVVTRAQLDPSKVAVISGGGAGHEPAHAGFVGRGLLSAAVCGEVFASPSVEAVYAGIMAVTGDAGCVLIVKNYTGDRLNFGLAAERARAQGKRVQTVLIADDIAIPGSAQPRGVAGTLFVHKIAGHLAEQGADLDVVADAAQAAAGEIWSLGVSLETCSIPGQPAPTRLASDETELGLGIHGEPGVETIPIQPVGSIVALIVDRLAASLPTGDHRYAALINNLGAVPPIEMSLIAHEILRSKLGPALELVIGPAPLMTSLDMNGFSLSLLRLDELRRAALSSACAPAAWRAPVVPAPALELRPLPAKPARDAVAPSSNDRVERGLAALLHRLVDMQAELDALDAKIGDGDTGSTFATAARAIQARAGQLPYARPDQLLAALGEILGEAMGGSSGVLMSIFCTAAGQAYGRGLGWAAAASEGVARIQDYGGARLGDRTMIDALVPGFAALIASGDLSQAAAAAREGAERTANMPLAKAGRAAYLSAPVLAGVPDPGAVAVAAAFEAVRDALTNPPA</sequence>
<dbReference type="Proteomes" id="UP000238823">
    <property type="component" value="Unassembled WGS sequence"/>
</dbReference>
<evidence type="ECO:0000259" key="6">
    <source>
        <dbReference type="PROSITE" id="PS51481"/>
    </source>
</evidence>
<dbReference type="Gene3D" id="3.30.1180.20">
    <property type="entry name" value="Dihydroxyacetone kinase, domain 2"/>
    <property type="match status" value="1"/>
</dbReference>
<dbReference type="EMBL" id="PVNL01000140">
    <property type="protein sequence ID" value="PRP94595.1"/>
    <property type="molecule type" value="Genomic_DNA"/>
</dbReference>
<dbReference type="PANTHER" id="PTHR28629:SF4">
    <property type="entry name" value="TRIOKINASE_FMN CYCLASE"/>
    <property type="match status" value="1"/>
</dbReference>
<evidence type="ECO:0000256" key="2">
    <source>
        <dbReference type="ARBA" id="ARBA00022741"/>
    </source>
</evidence>
<name>A0A2S9XP13_9BACT</name>
<dbReference type="SUPFAM" id="SSF101473">
    <property type="entry name" value="DhaL-like"/>
    <property type="match status" value="1"/>
</dbReference>
<evidence type="ECO:0000256" key="1">
    <source>
        <dbReference type="ARBA" id="ARBA00022679"/>
    </source>
</evidence>
<dbReference type="AlphaFoldDB" id="A0A2S9XP13"/>
<evidence type="ECO:0000256" key="4">
    <source>
        <dbReference type="ARBA" id="ARBA00022840"/>
    </source>
</evidence>
<dbReference type="GO" id="GO:0005829">
    <property type="term" value="C:cytosol"/>
    <property type="evidence" value="ECO:0007669"/>
    <property type="project" value="TreeGrafter"/>
</dbReference>
<dbReference type="GO" id="GO:0004371">
    <property type="term" value="F:glycerone kinase activity"/>
    <property type="evidence" value="ECO:0007669"/>
    <property type="project" value="UniProtKB-EC"/>
</dbReference>
<protein>
    <submittedName>
        <fullName evidence="7">Dihydroxyacetone kinase</fullName>
        <ecNumber evidence="7">2.7.1.29</ecNumber>
    </submittedName>
</protein>
<keyword evidence="3 7" id="KW-0418">Kinase</keyword>
<dbReference type="PROSITE" id="PS51481">
    <property type="entry name" value="DHAK"/>
    <property type="match status" value="1"/>
</dbReference>
<proteinExistence type="predicted"/>
<reference evidence="7 8" key="1">
    <citation type="submission" date="2018-03" db="EMBL/GenBank/DDBJ databases">
        <title>Draft Genome Sequences of the Obligatory Marine Myxobacteria Enhygromyxa salina SWB007.</title>
        <authorList>
            <person name="Poehlein A."/>
            <person name="Moghaddam J.A."/>
            <person name="Harms H."/>
            <person name="Alanjari M."/>
            <person name="Koenig G.M."/>
            <person name="Daniel R."/>
            <person name="Schaeberle T.F."/>
        </authorList>
    </citation>
    <scope>NUCLEOTIDE SEQUENCE [LARGE SCALE GENOMIC DNA]</scope>
    <source>
        <strain evidence="7 8">SWB007</strain>
    </source>
</reference>
<dbReference type="EC" id="2.7.1.29" evidence="7"/>
<dbReference type="Pfam" id="PF02733">
    <property type="entry name" value="Dak1"/>
    <property type="match status" value="1"/>
</dbReference>
<dbReference type="InterPro" id="IPR004007">
    <property type="entry name" value="DhaL_dom"/>
</dbReference>
<gene>
    <name evidence="7" type="primary">dhaK</name>
    <name evidence="7" type="ORF">ENSA7_77640</name>
</gene>
<dbReference type="RefSeq" id="WP_244924057.1">
    <property type="nucleotide sequence ID" value="NZ_PVNL01000140.1"/>
</dbReference>
<comment type="caution">
    <text evidence="7">The sequence shown here is derived from an EMBL/GenBank/DDBJ whole genome shotgun (WGS) entry which is preliminary data.</text>
</comment>
<dbReference type="SUPFAM" id="SSF82549">
    <property type="entry name" value="DAK1/DegV-like"/>
    <property type="match status" value="1"/>
</dbReference>
<evidence type="ECO:0000313" key="7">
    <source>
        <dbReference type="EMBL" id="PRP94595.1"/>
    </source>
</evidence>
<dbReference type="InterPro" id="IPR050861">
    <property type="entry name" value="Dihydroxyacetone_Kinase"/>
</dbReference>
<keyword evidence="2" id="KW-0547">Nucleotide-binding</keyword>
<dbReference type="Gene3D" id="1.25.40.340">
    <property type="match status" value="1"/>
</dbReference>
<evidence type="ECO:0000256" key="3">
    <source>
        <dbReference type="ARBA" id="ARBA00022777"/>
    </source>
</evidence>
<dbReference type="PANTHER" id="PTHR28629">
    <property type="entry name" value="TRIOKINASE/FMN CYCLASE"/>
    <property type="match status" value="1"/>
</dbReference>
<feature type="domain" description="DhaL" evidence="5">
    <location>
        <begin position="369"/>
        <end position="558"/>
    </location>
</feature>
<dbReference type="SMART" id="SM01120">
    <property type="entry name" value="Dak2"/>
    <property type="match status" value="1"/>
</dbReference>
<feature type="domain" description="DhaK" evidence="6">
    <location>
        <begin position="20"/>
        <end position="339"/>
    </location>
</feature>